<reference evidence="2 4" key="2">
    <citation type="submission" date="2021-03" db="EMBL/GenBank/DDBJ databases">
        <title>Rapid diversification of plasmids in a genus of pathogenic and nitrogen fixing bacteria.</title>
        <authorList>
            <person name="Weisberg A.J."/>
            <person name="Miller M."/>
            <person name="Ream W."/>
            <person name="Grunwald N.J."/>
            <person name="Chang J.H."/>
        </authorList>
    </citation>
    <scope>NUCLEOTIDE SEQUENCE [LARGE SCALE GENOMIC DNA]</scope>
    <source>
        <strain evidence="2 4">AF3.44</strain>
    </source>
</reference>
<gene>
    <name evidence="1" type="ORF">CFBP5473_07530</name>
    <name evidence="2" type="ORF">J5285_12175</name>
</gene>
<reference evidence="1 3" key="1">
    <citation type="submission" date="2019-04" db="EMBL/GenBank/DDBJ databases">
        <title>Complete genome sequence of Agrobacterium larrymoorei CFBP5473.</title>
        <authorList>
            <person name="Haryono M."/>
            <person name="Chou L."/>
            <person name="Lin Y.-C."/>
            <person name="Lai E.-M."/>
            <person name="Kuo C.-H."/>
        </authorList>
    </citation>
    <scope>NUCLEOTIDE SEQUENCE [LARGE SCALE GENOMIC DNA]</scope>
    <source>
        <strain evidence="1 3">CFBP5473</strain>
    </source>
</reference>
<sequence>MTMITYHGESGSSLRRHSSSWLSRLVGLGTDLYASWRRRQNLRVLENLPADTLKDIGWPTTDNKRMRTVRK</sequence>
<evidence type="ECO:0008006" key="5">
    <source>
        <dbReference type="Google" id="ProtNLM"/>
    </source>
</evidence>
<dbReference type="STRING" id="1367849.GCA_000518585_00378"/>
<evidence type="ECO:0000313" key="2">
    <source>
        <dbReference type="EMBL" id="QYA06779.1"/>
    </source>
</evidence>
<dbReference type="Proteomes" id="UP000298545">
    <property type="component" value="Chromosome circular"/>
</dbReference>
<dbReference type="OrthoDB" id="8404115at2"/>
<dbReference type="EMBL" id="CP072167">
    <property type="protein sequence ID" value="QYA06779.1"/>
    <property type="molecule type" value="Genomic_DNA"/>
</dbReference>
<dbReference type="RefSeq" id="WP_027673284.1">
    <property type="nucleotide sequence ID" value="NZ_CP039691.1"/>
</dbReference>
<protein>
    <recommendedName>
        <fullName evidence="5">DUF1127 domain-containing protein</fullName>
    </recommendedName>
</protein>
<evidence type="ECO:0000313" key="1">
    <source>
        <dbReference type="EMBL" id="QCI97776.1"/>
    </source>
</evidence>
<dbReference type="AlphaFoldDB" id="A0A4D7DTV8"/>
<evidence type="ECO:0000313" key="3">
    <source>
        <dbReference type="Proteomes" id="UP000298545"/>
    </source>
</evidence>
<dbReference type="KEGG" id="alf:CFBP5473_07530"/>
<proteinExistence type="predicted"/>
<name>A0A4D7DTV8_9HYPH</name>
<keyword evidence="4" id="KW-1185">Reference proteome</keyword>
<evidence type="ECO:0000313" key="4">
    <source>
        <dbReference type="Proteomes" id="UP000826513"/>
    </source>
</evidence>
<organism evidence="1 3">
    <name type="scientific">Agrobacterium larrymoorei</name>
    <dbReference type="NCBI Taxonomy" id="160699"/>
    <lineage>
        <taxon>Bacteria</taxon>
        <taxon>Pseudomonadati</taxon>
        <taxon>Pseudomonadota</taxon>
        <taxon>Alphaproteobacteria</taxon>
        <taxon>Hyphomicrobiales</taxon>
        <taxon>Rhizobiaceae</taxon>
        <taxon>Rhizobium/Agrobacterium group</taxon>
        <taxon>Agrobacterium</taxon>
    </lineage>
</organism>
<dbReference type="Proteomes" id="UP000826513">
    <property type="component" value="Chromosome 1"/>
</dbReference>
<accession>A0A4D7DTV8</accession>
<dbReference type="EMBL" id="CP039691">
    <property type="protein sequence ID" value="QCI97776.1"/>
    <property type="molecule type" value="Genomic_DNA"/>
</dbReference>